<protein>
    <recommendedName>
        <fullName evidence="3">DGQHR domain-containing protein</fullName>
    </recommendedName>
</protein>
<dbReference type="Proteomes" id="UP000583127">
    <property type="component" value="Unassembled WGS sequence"/>
</dbReference>
<comment type="caution">
    <text evidence="1">The sequence shown here is derived from an EMBL/GenBank/DDBJ whole genome shotgun (WGS) entry which is preliminary data.</text>
</comment>
<dbReference type="EMBL" id="JABBFZ010000027">
    <property type="protein sequence ID" value="NML34913.1"/>
    <property type="molecule type" value="Genomic_DNA"/>
</dbReference>
<dbReference type="AlphaFoldDB" id="A0A7Y0A1R4"/>
<organism evidence="1 2">
    <name type="scientific">Paraburkholderia antibiotica</name>
    <dbReference type="NCBI Taxonomy" id="2728839"/>
    <lineage>
        <taxon>Bacteria</taxon>
        <taxon>Pseudomonadati</taxon>
        <taxon>Pseudomonadota</taxon>
        <taxon>Betaproteobacteria</taxon>
        <taxon>Burkholderiales</taxon>
        <taxon>Burkholderiaceae</taxon>
        <taxon>Paraburkholderia</taxon>
    </lineage>
</organism>
<reference evidence="1 2" key="1">
    <citation type="submission" date="2020-04" db="EMBL/GenBank/DDBJ databases">
        <title>Paraburkholderia sp. G-4-1-8 isolated from soil.</title>
        <authorList>
            <person name="Dahal R.H."/>
        </authorList>
    </citation>
    <scope>NUCLEOTIDE SEQUENCE [LARGE SCALE GENOMIC DNA]</scope>
    <source>
        <strain evidence="1 2">G-4-1-8</strain>
    </source>
</reference>
<dbReference type="RefSeq" id="WP_169501100.1">
    <property type="nucleotide sequence ID" value="NZ_JABBFZ010000027.1"/>
</dbReference>
<name>A0A7Y0A1R4_9BURK</name>
<keyword evidence="2" id="KW-1185">Reference proteome</keyword>
<sequence>MTKPVSAYETITPAIARNWLGQNTANRNLRRNVVDGYKSIFDRGEYKITHQGIAFIADGTLVDGQHRLTAISEMPDDFSVVMLVTRGLDEDAYMAIDLGLKRTAADVLRENSRVAEVSRFLAALVANNKSAITPAFMLPFVEYFRPAHDELMDFCPTASKTWSSAPVRAAAILQLVNGANPDYVKSTYRALVLMDVDAMPTVAKSLFKSALTGHVSASGRLDMLCRCLKAFQPENHGLRQIRINQDEMVAVVRKFLNDNIVSVEQKKTAATSATVKKFKQPNYRIVGL</sequence>
<proteinExistence type="predicted"/>
<gene>
    <name evidence="1" type="ORF">HHL14_29325</name>
</gene>
<evidence type="ECO:0000313" key="1">
    <source>
        <dbReference type="EMBL" id="NML34913.1"/>
    </source>
</evidence>
<evidence type="ECO:0008006" key="3">
    <source>
        <dbReference type="Google" id="ProtNLM"/>
    </source>
</evidence>
<accession>A0A7Y0A1R4</accession>
<evidence type="ECO:0000313" key="2">
    <source>
        <dbReference type="Proteomes" id="UP000583127"/>
    </source>
</evidence>